<reference evidence="8" key="1">
    <citation type="submission" date="2019-11" db="EMBL/GenBank/DDBJ databases">
        <title>Characterization of Clostridium perfringens isolates from swine manure treated agricultural soils.</title>
        <authorList>
            <person name="Wushke S.T."/>
        </authorList>
    </citation>
    <scope>NUCLEOTIDE SEQUENCE</scope>
    <source>
        <strain evidence="8">X26</strain>
    </source>
</reference>
<evidence type="ECO:0000256" key="1">
    <source>
        <dbReference type="ARBA" id="ARBA00004141"/>
    </source>
</evidence>
<dbReference type="EMBL" id="WNVC01001594">
    <property type="protein sequence ID" value="MDZ5001600.1"/>
    <property type="molecule type" value="Genomic_DNA"/>
</dbReference>
<evidence type="ECO:0000256" key="2">
    <source>
        <dbReference type="ARBA" id="ARBA00008821"/>
    </source>
</evidence>
<dbReference type="Proteomes" id="UP001291306">
    <property type="component" value="Unassembled WGS sequence"/>
</dbReference>
<evidence type="ECO:0000313" key="9">
    <source>
        <dbReference type="Proteomes" id="UP001291306"/>
    </source>
</evidence>
<feature type="non-terminal residue" evidence="8">
    <location>
        <position position="110"/>
    </location>
</feature>
<keyword evidence="3" id="KW-0813">Transport</keyword>
<keyword evidence="6 7" id="KW-0472">Membrane</keyword>
<dbReference type="GO" id="GO:0042907">
    <property type="term" value="F:xanthine transmembrane transporter activity"/>
    <property type="evidence" value="ECO:0007669"/>
    <property type="project" value="TreeGrafter"/>
</dbReference>
<evidence type="ECO:0000256" key="6">
    <source>
        <dbReference type="ARBA" id="ARBA00023136"/>
    </source>
</evidence>
<evidence type="ECO:0000256" key="5">
    <source>
        <dbReference type="ARBA" id="ARBA00022989"/>
    </source>
</evidence>
<organism evidence="8 9">
    <name type="scientific">Clostridium perfringens</name>
    <dbReference type="NCBI Taxonomy" id="1502"/>
    <lineage>
        <taxon>Bacteria</taxon>
        <taxon>Bacillati</taxon>
        <taxon>Bacillota</taxon>
        <taxon>Clostridia</taxon>
        <taxon>Eubacteriales</taxon>
        <taxon>Clostridiaceae</taxon>
        <taxon>Clostridium</taxon>
    </lineage>
</organism>
<protein>
    <submittedName>
        <fullName evidence="8">Purine permease</fullName>
    </submittedName>
</protein>
<feature type="transmembrane region" description="Helical" evidence="7">
    <location>
        <begin position="61"/>
        <end position="81"/>
    </location>
</feature>
<comment type="caution">
    <text evidence="8">The sequence shown here is derived from an EMBL/GenBank/DDBJ whole genome shotgun (WGS) entry which is preliminary data.</text>
</comment>
<feature type="transmembrane region" description="Helical" evidence="7">
    <location>
        <begin position="34"/>
        <end position="55"/>
    </location>
</feature>
<evidence type="ECO:0000256" key="3">
    <source>
        <dbReference type="ARBA" id="ARBA00022448"/>
    </source>
</evidence>
<dbReference type="Pfam" id="PF00860">
    <property type="entry name" value="Xan_ur_permease"/>
    <property type="match status" value="1"/>
</dbReference>
<proteinExistence type="inferred from homology"/>
<name>A0AAW9IIJ7_CLOPF</name>
<dbReference type="PANTHER" id="PTHR42810:SF2">
    <property type="entry name" value="PURINE PERMEASE C1399.01C-RELATED"/>
    <property type="match status" value="1"/>
</dbReference>
<evidence type="ECO:0000256" key="4">
    <source>
        <dbReference type="ARBA" id="ARBA00022692"/>
    </source>
</evidence>
<evidence type="ECO:0000256" key="7">
    <source>
        <dbReference type="SAM" id="Phobius"/>
    </source>
</evidence>
<feature type="transmembrane region" description="Helical" evidence="7">
    <location>
        <begin position="88"/>
        <end position="109"/>
    </location>
</feature>
<sequence>MLEMGKRKAKSTSIFEVDGTPSLKKAMPLSLQHLLAMIVGNVTPAIIVSGVTGLSLSDKTLLVQCSLFMAGIATLMQLYPVWKLGSGLPVVMGISFAYVPTLTAIGSAYG</sequence>
<dbReference type="RefSeq" id="WP_322459633.1">
    <property type="nucleotide sequence ID" value="NZ_WNVC01001594.1"/>
</dbReference>
<dbReference type="InterPro" id="IPR006043">
    <property type="entry name" value="NCS2"/>
</dbReference>
<comment type="similarity">
    <text evidence="2">Belongs to the nucleobase:cation symporter-2 (NCS2) (TC 2.A.40) family.</text>
</comment>
<dbReference type="PANTHER" id="PTHR42810">
    <property type="entry name" value="PURINE PERMEASE C1399.01C-RELATED"/>
    <property type="match status" value="1"/>
</dbReference>
<keyword evidence="4 7" id="KW-0812">Transmembrane</keyword>
<gene>
    <name evidence="8" type="ORF">GNF79_21615</name>
</gene>
<keyword evidence="5 7" id="KW-1133">Transmembrane helix</keyword>
<comment type="subcellular location">
    <subcellularLocation>
        <location evidence="1">Membrane</location>
        <topology evidence="1">Multi-pass membrane protein</topology>
    </subcellularLocation>
</comment>
<evidence type="ECO:0000313" key="8">
    <source>
        <dbReference type="EMBL" id="MDZ5001600.1"/>
    </source>
</evidence>
<accession>A0AAW9IIJ7</accession>
<dbReference type="GO" id="GO:0005886">
    <property type="term" value="C:plasma membrane"/>
    <property type="evidence" value="ECO:0007669"/>
    <property type="project" value="TreeGrafter"/>
</dbReference>
<dbReference type="AlphaFoldDB" id="A0AAW9IIJ7"/>